<sequence length="196" mass="22361">MPRVDVLLDRLGRACYITTLDLTKGYWQEGAAGEGHVDTGHGRSVPWVKEALTSELVLRAPDFCCPFLLQMGASYTGLGAVLSQVQEALEERLKMKFWLLEFSSGGTLRNRFNQQSPADFWHTVEKEYKEVALQAMRILLPIPTTYLYETSFLAMMAIKTKYRTWLNVEYDLRVCLSPLTPSIDKLCEERQAHPSH</sequence>
<gene>
    <name evidence="2" type="ORF">QQF64_033943</name>
</gene>
<keyword evidence="3" id="KW-1185">Reference proteome</keyword>
<dbReference type="PANTHER" id="PTHR45913">
    <property type="entry name" value="EPM2A-INTERACTING PROTEIN 1"/>
    <property type="match status" value="1"/>
</dbReference>
<evidence type="ECO:0000313" key="3">
    <source>
        <dbReference type="Proteomes" id="UP001558613"/>
    </source>
</evidence>
<feature type="domain" description="Reverse transcriptase/retrotransposon-derived protein RNase H-like" evidence="1">
    <location>
        <begin position="43"/>
        <end position="89"/>
    </location>
</feature>
<dbReference type="EMBL" id="JAYMGO010000009">
    <property type="protein sequence ID" value="KAL1268580.1"/>
    <property type="molecule type" value="Genomic_DNA"/>
</dbReference>
<organism evidence="2 3">
    <name type="scientific">Cirrhinus molitorella</name>
    <name type="common">mud carp</name>
    <dbReference type="NCBI Taxonomy" id="172907"/>
    <lineage>
        <taxon>Eukaryota</taxon>
        <taxon>Metazoa</taxon>
        <taxon>Chordata</taxon>
        <taxon>Craniata</taxon>
        <taxon>Vertebrata</taxon>
        <taxon>Euteleostomi</taxon>
        <taxon>Actinopterygii</taxon>
        <taxon>Neopterygii</taxon>
        <taxon>Teleostei</taxon>
        <taxon>Ostariophysi</taxon>
        <taxon>Cypriniformes</taxon>
        <taxon>Cyprinidae</taxon>
        <taxon>Labeoninae</taxon>
        <taxon>Labeonini</taxon>
        <taxon>Cirrhinus</taxon>
    </lineage>
</organism>
<dbReference type="InterPro" id="IPR041577">
    <property type="entry name" value="RT_RNaseH_2"/>
</dbReference>
<proteinExistence type="predicted"/>
<evidence type="ECO:0000313" key="2">
    <source>
        <dbReference type="EMBL" id="KAL1268580.1"/>
    </source>
</evidence>
<comment type="caution">
    <text evidence="2">The sequence shown here is derived from an EMBL/GenBank/DDBJ whole genome shotgun (WGS) entry which is preliminary data.</text>
</comment>
<dbReference type="Proteomes" id="UP001558613">
    <property type="component" value="Unassembled WGS sequence"/>
</dbReference>
<accession>A0ABR3MVB3</accession>
<reference evidence="2 3" key="1">
    <citation type="submission" date="2023-09" db="EMBL/GenBank/DDBJ databases">
        <authorList>
            <person name="Wang M."/>
        </authorList>
    </citation>
    <scope>NUCLEOTIDE SEQUENCE [LARGE SCALE GENOMIC DNA]</scope>
    <source>
        <strain evidence="2">GT-2023</strain>
        <tissue evidence="2">Liver</tissue>
    </source>
</reference>
<dbReference type="InterPro" id="IPR043128">
    <property type="entry name" value="Rev_trsase/Diguanyl_cyclase"/>
</dbReference>
<dbReference type="SUPFAM" id="SSF56672">
    <property type="entry name" value="DNA/RNA polymerases"/>
    <property type="match status" value="1"/>
</dbReference>
<name>A0ABR3MVB3_9TELE</name>
<dbReference type="Pfam" id="PF17919">
    <property type="entry name" value="RT_RNaseH_2"/>
    <property type="match status" value="1"/>
</dbReference>
<protein>
    <recommendedName>
        <fullName evidence="1">Reverse transcriptase/retrotransposon-derived protein RNase H-like domain-containing protein</fullName>
    </recommendedName>
</protein>
<evidence type="ECO:0000259" key="1">
    <source>
        <dbReference type="Pfam" id="PF17919"/>
    </source>
</evidence>
<dbReference type="InterPro" id="IPR043502">
    <property type="entry name" value="DNA/RNA_pol_sf"/>
</dbReference>
<dbReference type="Gene3D" id="3.30.70.270">
    <property type="match status" value="1"/>
</dbReference>
<dbReference type="PANTHER" id="PTHR45913:SF19">
    <property type="entry name" value="LOW QUALITY PROTEIN: ZINC FINGER BED DOMAIN-CONTAINING PROTEIN 5-LIKE"/>
    <property type="match status" value="1"/>
</dbReference>